<keyword evidence="1" id="KW-0614">Plasmid</keyword>
<evidence type="ECO:0000313" key="3">
    <source>
        <dbReference type="Proteomes" id="UP001210770"/>
    </source>
</evidence>
<dbReference type="AlphaFoldDB" id="A0AAX3LUI8"/>
<evidence type="ECO:0000313" key="2">
    <source>
        <dbReference type="EMBL" id="WPZ23699.1"/>
    </source>
</evidence>
<evidence type="ECO:0000313" key="4">
    <source>
        <dbReference type="Proteomes" id="UP001326567"/>
    </source>
</evidence>
<name>A0AAX3LUI8_9RHOB</name>
<organism evidence="1 3">
    <name type="scientific">Sulfitobacter faviae</name>
    <dbReference type="NCBI Taxonomy" id="1775881"/>
    <lineage>
        <taxon>Bacteria</taxon>
        <taxon>Pseudomonadati</taxon>
        <taxon>Pseudomonadota</taxon>
        <taxon>Alphaproteobacteria</taxon>
        <taxon>Rhodobacterales</taxon>
        <taxon>Roseobacteraceae</taxon>
        <taxon>Sulfitobacter</taxon>
    </lineage>
</organism>
<protein>
    <submittedName>
        <fullName evidence="1">DUF3047 domain-containing protein</fullName>
    </submittedName>
</protein>
<reference evidence="1" key="1">
    <citation type="submission" date="2023-01" db="EMBL/GenBank/DDBJ databases">
        <title>Comparative genomic analysis of cold water coral derived Sulfitobacter faviae: insights into their metabolism and habitat adaptation.</title>
        <authorList>
            <person name="Guo Y."/>
            <person name="Lin S."/>
            <person name="Huang Z."/>
            <person name="Tang K."/>
            <person name="Wang X."/>
        </authorList>
    </citation>
    <scope>NUCLEOTIDE SEQUENCE</scope>
    <source>
        <strain evidence="1">SCSIO W_1865</strain>
        <plasmid evidence="1">unnamed3</plasmid>
    </source>
</reference>
<gene>
    <name evidence="1" type="ORF">PL336_18925</name>
    <name evidence="2" type="ORF">T7987_18410</name>
</gene>
<sequence>MKLRAPGTIQRIMTAHNGDNRDQSRTSGIAKGVQMFIRSLAATLFIAFVALAANAPPLYAQGKTIPFDGSWKEQGLLRLFSNEYGLQGRRLDVISDGTVSVLWRPVSAALGTAKAAMWEWSVTQGVKGTDLTRRGGDDRNLALYFIFVDPQTASTLGRTTARKLLRDPNTRALVYVWGGNHAKGALLNSPYSTGLKSKILQTAQTGNFTENVNLDRDFVRAFGDMPKVLVGLAVTADSDDTDGKILAAIQDLQIR</sequence>
<dbReference type="Proteomes" id="UP001210770">
    <property type="component" value="Plasmid unnamed3"/>
</dbReference>
<dbReference type="EMBL" id="CP139728">
    <property type="protein sequence ID" value="WPZ23699.1"/>
    <property type="molecule type" value="Genomic_DNA"/>
</dbReference>
<evidence type="ECO:0000313" key="1">
    <source>
        <dbReference type="EMBL" id="WCE72362.1"/>
    </source>
</evidence>
<dbReference type="EMBL" id="CP116426">
    <property type="protein sequence ID" value="WCE72362.1"/>
    <property type="molecule type" value="Genomic_DNA"/>
</dbReference>
<geneLocation type="plasmid" evidence="2 4">
    <name>unnamed03</name>
</geneLocation>
<dbReference type="Pfam" id="PF11249">
    <property type="entry name" value="DUF3047"/>
    <property type="match status" value="1"/>
</dbReference>
<dbReference type="RefSeq" id="WP_231886351.1">
    <property type="nucleotide sequence ID" value="NZ_CP116426.1"/>
</dbReference>
<accession>A0AAX3LUI8</accession>
<proteinExistence type="predicted"/>
<reference evidence="2 4" key="2">
    <citation type="submission" date="2023-11" db="EMBL/GenBank/DDBJ databases">
        <title>From the Deep-Sea to the Surface: Bacterial Genomes Isolated from the Moytirra Hydrothermal Vent Plume.</title>
        <authorList>
            <person name="Major S.R."/>
        </authorList>
    </citation>
    <scope>NUCLEOTIDE SEQUENCE [LARGE SCALE GENOMIC DNA]</scope>
    <source>
        <strain evidence="2 4">OXR-9</strain>
        <plasmid evidence="2 4">unnamed03</plasmid>
    </source>
</reference>
<geneLocation type="plasmid" evidence="1 3">
    <name>unnamed3</name>
</geneLocation>
<keyword evidence="4" id="KW-1185">Reference proteome</keyword>
<dbReference type="Proteomes" id="UP001326567">
    <property type="component" value="Plasmid unnamed03"/>
</dbReference>
<dbReference type="InterPro" id="IPR021409">
    <property type="entry name" value="DUF3047"/>
</dbReference>